<feature type="domain" description="TonB C-terminal" evidence="2">
    <location>
        <begin position="224"/>
        <end position="316"/>
    </location>
</feature>
<dbReference type="GO" id="GO:0098797">
    <property type="term" value="C:plasma membrane protein complex"/>
    <property type="evidence" value="ECO:0007669"/>
    <property type="project" value="TreeGrafter"/>
</dbReference>
<feature type="region of interest" description="Disordered" evidence="1">
    <location>
        <begin position="142"/>
        <end position="173"/>
    </location>
</feature>
<dbReference type="Pfam" id="PF03544">
    <property type="entry name" value="TonB_C"/>
    <property type="match status" value="1"/>
</dbReference>
<sequence length="316" mass="35578">MRHYKLHSMKALSAKINTPCHEDWNKMKVGMHSRHCDSCAKSVMDFTQMSRDEIIEFLLTHRNQSVCGRMHQGQMDFHAPDILVTIHALSKRKISRNNAFFMLSLSSWLLVSCTNPQSDAPVTSSYPTDYTTKVMTPITDISHTDSTQTDSITPSTSTTNDTKTHPNPIDIPTVGDIQVLTGEVAIDHPVEAPPPDSLYPGFAWDQSQRDTIVRFPEKMAEYPGGAEKLISDLRSKMTYPAYEKEGEIEGTIYVQFIVSSTGVVSHPEVLRDVTDALNFKKEALRIISEMPRWIPAVHQGKNVPSYFVLPIKFQLP</sequence>
<dbReference type="PANTHER" id="PTHR33446">
    <property type="entry name" value="PROTEIN TONB-RELATED"/>
    <property type="match status" value="1"/>
</dbReference>
<dbReference type="GO" id="GO:0055085">
    <property type="term" value="P:transmembrane transport"/>
    <property type="evidence" value="ECO:0007669"/>
    <property type="project" value="InterPro"/>
</dbReference>
<evidence type="ECO:0000259" key="2">
    <source>
        <dbReference type="PROSITE" id="PS52015"/>
    </source>
</evidence>
<evidence type="ECO:0000256" key="1">
    <source>
        <dbReference type="SAM" id="MobiDB-lite"/>
    </source>
</evidence>
<name>A0A6L3ZGN6_9FLAO</name>
<keyword evidence="4" id="KW-1185">Reference proteome</keyword>
<dbReference type="AlphaFoldDB" id="A0A6L3ZGN6"/>
<evidence type="ECO:0000313" key="3">
    <source>
        <dbReference type="EMBL" id="KAB2817014.1"/>
    </source>
</evidence>
<dbReference type="GO" id="GO:0031992">
    <property type="term" value="F:energy transducer activity"/>
    <property type="evidence" value="ECO:0007669"/>
    <property type="project" value="TreeGrafter"/>
</dbReference>
<dbReference type="PANTHER" id="PTHR33446:SF2">
    <property type="entry name" value="PROTEIN TONB"/>
    <property type="match status" value="1"/>
</dbReference>
<organism evidence="3 4">
    <name type="scientific">Phaeocystidibacter marisrubri</name>
    <dbReference type="NCBI Taxonomy" id="1577780"/>
    <lineage>
        <taxon>Bacteria</taxon>
        <taxon>Pseudomonadati</taxon>
        <taxon>Bacteroidota</taxon>
        <taxon>Flavobacteriia</taxon>
        <taxon>Flavobacteriales</taxon>
        <taxon>Phaeocystidibacteraceae</taxon>
        <taxon>Phaeocystidibacter</taxon>
    </lineage>
</organism>
<proteinExistence type="predicted"/>
<dbReference type="InterPro" id="IPR037682">
    <property type="entry name" value="TonB_C"/>
</dbReference>
<dbReference type="EMBL" id="WBVQ01000001">
    <property type="protein sequence ID" value="KAB2817014.1"/>
    <property type="molecule type" value="Genomic_DNA"/>
</dbReference>
<dbReference type="PROSITE" id="PS52015">
    <property type="entry name" value="TONB_CTD"/>
    <property type="match status" value="1"/>
</dbReference>
<dbReference type="OrthoDB" id="1095452at2"/>
<reference evidence="3 4" key="1">
    <citation type="submission" date="2019-10" db="EMBL/GenBank/DDBJ databases">
        <title>Genome sequence of Phaeocystidibacter marisrubri JCM30614 (type strain).</title>
        <authorList>
            <person name="Bowman J.P."/>
        </authorList>
    </citation>
    <scope>NUCLEOTIDE SEQUENCE [LARGE SCALE GENOMIC DNA]</scope>
    <source>
        <strain evidence="3 4">JCM 30614</strain>
    </source>
</reference>
<feature type="compositionally biased region" description="Low complexity" evidence="1">
    <location>
        <begin position="144"/>
        <end position="161"/>
    </location>
</feature>
<evidence type="ECO:0000313" key="4">
    <source>
        <dbReference type="Proteomes" id="UP000484164"/>
    </source>
</evidence>
<dbReference type="InterPro" id="IPR051045">
    <property type="entry name" value="TonB-dependent_transducer"/>
</dbReference>
<dbReference type="Gene3D" id="3.30.1150.10">
    <property type="match status" value="1"/>
</dbReference>
<dbReference type="SUPFAM" id="SSF74653">
    <property type="entry name" value="TolA/TonB C-terminal domain"/>
    <property type="match status" value="1"/>
</dbReference>
<dbReference type="Proteomes" id="UP000484164">
    <property type="component" value="Unassembled WGS sequence"/>
</dbReference>
<accession>A0A6L3ZGN6</accession>
<gene>
    <name evidence="3" type="ORF">F8C82_01070</name>
</gene>
<protein>
    <recommendedName>
        <fullName evidence="2">TonB C-terminal domain-containing protein</fullName>
    </recommendedName>
</protein>
<comment type="caution">
    <text evidence="3">The sequence shown here is derived from an EMBL/GenBank/DDBJ whole genome shotgun (WGS) entry which is preliminary data.</text>
</comment>